<dbReference type="InterPro" id="IPR001765">
    <property type="entry name" value="Carbonic_anhydrase"/>
</dbReference>
<dbReference type="AlphaFoldDB" id="A0A0W7VXP2"/>
<keyword evidence="2 4" id="KW-0479">Metal-binding</keyword>
<dbReference type="PANTHER" id="PTHR43175:SF3">
    <property type="entry name" value="CARBON DISULFIDE HYDROLASE"/>
    <property type="match status" value="1"/>
</dbReference>
<dbReference type="Gene3D" id="3.40.1050.10">
    <property type="entry name" value="Carbonic anhydrase"/>
    <property type="match status" value="1"/>
</dbReference>
<dbReference type="Pfam" id="PF00484">
    <property type="entry name" value="Pro_CA"/>
    <property type="match status" value="1"/>
</dbReference>
<dbReference type="SMART" id="SM00947">
    <property type="entry name" value="Pro_CA"/>
    <property type="match status" value="1"/>
</dbReference>
<comment type="cofactor">
    <cofactor evidence="4">
        <name>Zn(2+)</name>
        <dbReference type="ChEBI" id="CHEBI:29105"/>
    </cofactor>
    <text evidence="4">Binds 1 zinc ion per subunit.</text>
</comment>
<dbReference type="SUPFAM" id="SSF53056">
    <property type="entry name" value="beta-carbonic anhydrase, cab"/>
    <property type="match status" value="1"/>
</dbReference>
<comment type="function">
    <text evidence="5">Reversible hydration of carbon dioxide.</text>
</comment>
<dbReference type="EMBL" id="JPDN02000020">
    <property type="protein sequence ID" value="PON25040.1"/>
    <property type="molecule type" value="Genomic_DNA"/>
</dbReference>
<evidence type="ECO:0000313" key="7">
    <source>
        <dbReference type="EMBL" id="PON25040.1"/>
    </source>
</evidence>
<evidence type="ECO:0000313" key="8">
    <source>
        <dbReference type="Proteomes" id="UP000054821"/>
    </source>
</evidence>
<feature type="binding site" evidence="4">
    <location>
        <position position="91"/>
    </location>
    <ligand>
        <name>Zn(2+)</name>
        <dbReference type="ChEBI" id="CHEBI:29105"/>
    </ligand>
</feature>
<dbReference type="EMBL" id="MTYH01000012">
    <property type="protein sequence ID" value="PNP47907.1"/>
    <property type="molecule type" value="Genomic_DNA"/>
</dbReference>
<evidence type="ECO:0000256" key="4">
    <source>
        <dbReference type="PIRSR" id="PIRSR601765-1"/>
    </source>
</evidence>
<feature type="binding site" evidence="4">
    <location>
        <position position="88"/>
    </location>
    <ligand>
        <name>Zn(2+)</name>
        <dbReference type="ChEBI" id="CHEBI:29105"/>
    </ligand>
</feature>
<dbReference type="GO" id="GO:0008270">
    <property type="term" value="F:zinc ion binding"/>
    <property type="evidence" value="ECO:0007669"/>
    <property type="project" value="UniProtKB-UniRule"/>
</dbReference>
<sequence>MTVASEFEVANQQYAASFDKADLPMPPGRKVFVLTCMDARLDPAKFLGLEEGHAHVYRNAGGRASEALRSLIISQQALGTREVVVIHHTDCGMLLIKEDEFRDAVKKNTGEDVSHISFLTIKDLQESVKTDVEILKKNPAVLDVPISGYIFDVKTGKINKVV</sequence>
<name>A0A0W7VXP2_9HYPO</name>
<dbReference type="Proteomes" id="UP000236546">
    <property type="component" value="Unassembled WGS sequence"/>
</dbReference>
<comment type="catalytic activity">
    <reaction evidence="5">
        <text>hydrogencarbonate + H(+) = CO2 + H2O</text>
        <dbReference type="Rhea" id="RHEA:10748"/>
        <dbReference type="ChEBI" id="CHEBI:15377"/>
        <dbReference type="ChEBI" id="CHEBI:15378"/>
        <dbReference type="ChEBI" id="CHEBI:16526"/>
        <dbReference type="ChEBI" id="CHEBI:17544"/>
        <dbReference type="EC" id="4.2.1.1"/>
    </reaction>
</comment>
<keyword evidence="3 4" id="KW-0862">Zinc</keyword>
<dbReference type="Proteomes" id="UP000054821">
    <property type="component" value="Unassembled WGS sequence"/>
</dbReference>
<comment type="caution">
    <text evidence="6">The sequence shown here is derived from an EMBL/GenBank/DDBJ whole genome shotgun (WGS) entry which is preliminary data.</text>
</comment>
<evidence type="ECO:0000313" key="9">
    <source>
        <dbReference type="Proteomes" id="UP000236546"/>
    </source>
</evidence>
<evidence type="ECO:0000256" key="3">
    <source>
        <dbReference type="ARBA" id="ARBA00022833"/>
    </source>
</evidence>
<comment type="similarity">
    <text evidence="1 5">Belongs to the beta-class carbonic anhydrase family.</text>
</comment>
<evidence type="ECO:0000256" key="2">
    <source>
        <dbReference type="ARBA" id="ARBA00022723"/>
    </source>
</evidence>
<reference evidence="7" key="3">
    <citation type="submission" date="2017-08" db="EMBL/GenBank/DDBJ databases">
        <title>Trichoderma gamsii strain T6085, whole genome shotgun sequencing project.</title>
        <authorList>
            <person name="Baroncelli R."/>
        </authorList>
    </citation>
    <scope>NUCLEOTIDE SEQUENCE</scope>
    <source>
        <strain evidence="7">T6085</strain>
    </source>
</reference>
<organism evidence="6 9">
    <name type="scientific">Trichoderma gamsii</name>
    <dbReference type="NCBI Taxonomy" id="398673"/>
    <lineage>
        <taxon>Eukaryota</taxon>
        <taxon>Fungi</taxon>
        <taxon>Dikarya</taxon>
        <taxon>Ascomycota</taxon>
        <taxon>Pezizomycotina</taxon>
        <taxon>Sordariomycetes</taxon>
        <taxon>Hypocreomycetidae</taxon>
        <taxon>Hypocreales</taxon>
        <taxon>Hypocreaceae</taxon>
        <taxon>Trichoderma</taxon>
    </lineage>
</organism>
<dbReference type="CDD" id="cd03379">
    <property type="entry name" value="beta_CA_cladeD"/>
    <property type="match status" value="1"/>
</dbReference>
<dbReference type="GO" id="GO:0004089">
    <property type="term" value="F:carbonate dehydratase activity"/>
    <property type="evidence" value="ECO:0007669"/>
    <property type="project" value="UniProtKB-UniRule"/>
</dbReference>
<feature type="binding site" evidence="4">
    <location>
        <position position="36"/>
    </location>
    <ligand>
        <name>Zn(2+)</name>
        <dbReference type="ChEBI" id="CHEBI:29105"/>
    </ligand>
</feature>
<proteinExistence type="inferred from homology"/>
<evidence type="ECO:0000256" key="1">
    <source>
        <dbReference type="ARBA" id="ARBA00006217"/>
    </source>
</evidence>
<dbReference type="GeneID" id="29982713"/>
<evidence type="ECO:0000256" key="5">
    <source>
        <dbReference type="RuleBase" id="RU003956"/>
    </source>
</evidence>
<accession>A0A0W7VXP2</accession>
<dbReference type="InterPro" id="IPR036874">
    <property type="entry name" value="Carbonic_anhydrase_sf"/>
</dbReference>
<dbReference type="STRING" id="398673.A0A0W7VXP2"/>
<keyword evidence="5" id="KW-0456">Lyase</keyword>
<feature type="binding site" evidence="4">
    <location>
        <position position="38"/>
    </location>
    <ligand>
        <name>Zn(2+)</name>
        <dbReference type="ChEBI" id="CHEBI:29105"/>
    </ligand>
</feature>
<dbReference type="RefSeq" id="XP_018664137.1">
    <property type="nucleotide sequence ID" value="XM_018802630.1"/>
</dbReference>
<reference evidence="6 9" key="2">
    <citation type="submission" date="2017-02" db="EMBL/GenBank/DDBJ databases">
        <title>Genomes of Trichoderma spp. with biocontrol activity.</title>
        <authorList>
            <person name="Gardiner D."/>
            <person name="Kazan K."/>
            <person name="Vos C."/>
            <person name="Harvey P."/>
        </authorList>
    </citation>
    <scope>NUCLEOTIDE SEQUENCE [LARGE SCALE GENOMIC DNA]</scope>
    <source>
        <strain evidence="6 9">A5MH</strain>
    </source>
</reference>
<reference evidence="7 8" key="1">
    <citation type="journal article" date="2016" name="Genome Announc.">
        <title>Draft Whole-Genome Sequence of Trichoderma gamsii T6085, a Promising Biocontrol Agent of Fusarium Head Blight on Wheat.</title>
        <authorList>
            <person name="Baroncelli R."/>
            <person name="Zapparata A."/>
            <person name="Piaggeschi G."/>
            <person name="Sarrocco S."/>
            <person name="Vannacci G."/>
        </authorList>
    </citation>
    <scope>NUCLEOTIDE SEQUENCE [LARGE SCALE GENOMIC DNA]</scope>
    <source>
        <strain evidence="7 8">T6085</strain>
    </source>
</reference>
<evidence type="ECO:0000313" key="6">
    <source>
        <dbReference type="EMBL" id="PNP47907.1"/>
    </source>
</evidence>
<dbReference type="EC" id="4.2.1.1" evidence="5"/>
<dbReference type="OrthoDB" id="10248475at2759"/>
<dbReference type="PANTHER" id="PTHR43175">
    <property type="entry name" value="CARBONIC ANHYDRASE"/>
    <property type="match status" value="1"/>
</dbReference>
<keyword evidence="8" id="KW-1185">Reference proteome</keyword>
<gene>
    <name evidence="7" type="ORF">TGAM01_v206121</name>
    <name evidence="6" type="ORF">TGAMA5MH_00959</name>
</gene>
<protein>
    <recommendedName>
        <fullName evidence="5">Carbonic anhydrase</fullName>
        <ecNumber evidence="5">4.2.1.1</ecNumber>
    </recommendedName>
    <alternativeName>
        <fullName evidence="5">Carbonate dehydratase</fullName>
    </alternativeName>
</protein>